<evidence type="ECO:0000259" key="4">
    <source>
        <dbReference type="PROSITE" id="PS50404"/>
    </source>
</evidence>
<protein>
    <recommendedName>
        <fullName evidence="1">glutathione transferase</fullName>
        <ecNumber evidence="1">2.5.1.18</ecNumber>
    </recommendedName>
</protein>
<dbReference type="Gene3D" id="1.20.1050.10">
    <property type="match status" value="1"/>
</dbReference>
<dbReference type="Pfam" id="PF00043">
    <property type="entry name" value="GST_C"/>
    <property type="match status" value="1"/>
</dbReference>
<sequence length="213" mass="23752">MSDIDNSVFVYGAGYSVYVRIVRIVLAEKDVSYELVPVDVFAQEGLPAEYLARHPFGRIPAFSHGGFDLYETTAITRYIDESFDGPALQPQATRERARMNQIIAMLDNYAYGPMVWDVYVQRVEPPEGQRPDEAKIADGLEKARRFLTALTDPVGDRPWLAGDTPSLADFHAAPIFDLFQQAPEGAAMLAEFPSLVAWWERINVRPSVVAALA</sequence>
<evidence type="ECO:0000256" key="3">
    <source>
        <dbReference type="RuleBase" id="RU003494"/>
    </source>
</evidence>
<dbReference type="Gene3D" id="3.40.30.10">
    <property type="entry name" value="Glutaredoxin"/>
    <property type="match status" value="1"/>
</dbReference>
<dbReference type="RefSeq" id="WP_306157453.1">
    <property type="nucleotide sequence ID" value="NZ_CP132314.1"/>
</dbReference>
<dbReference type="PANTHER" id="PTHR43900:SF3">
    <property type="entry name" value="GLUTATHIONE S-TRANSFERASE RHO"/>
    <property type="match status" value="1"/>
</dbReference>
<dbReference type="Pfam" id="PF02798">
    <property type="entry name" value="GST_N"/>
    <property type="match status" value="1"/>
</dbReference>
<gene>
    <name evidence="6" type="ORF">Q9315_12280</name>
</gene>
<dbReference type="PROSITE" id="PS50404">
    <property type="entry name" value="GST_NTER"/>
    <property type="match status" value="1"/>
</dbReference>
<dbReference type="Proteomes" id="UP001225788">
    <property type="component" value="Chromosome"/>
</dbReference>
<dbReference type="InterPro" id="IPR004045">
    <property type="entry name" value="Glutathione_S-Trfase_N"/>
</dbReference>
<organism evidence="6 7">
    <name type="scientific">Shinella oryzae</name>
    <dbReference type="NCBI Taxonomy" id="2871820"/>
    <lineage>
        <taxon>Bacteria</taxon>
        <taxon>Pseudomonadati</taxon>
        <taxon>Pseudomonadota</taxon>
        <taxon>Alphaproteobacteria</taxon>
        <taxon>Hyphomicrobiales</taxon>
        <taxon>Rhizobiaceae</taxon>
        <taxon>Shinella</taxon>
    </lineage>
</organism>
<dbReference type="InterPro" id="IPR010987">
    <property type="entry name" value="Glutathione-S-Trfase_C-like"/>
</dbReference>
<dbReference type="InterPro" id="IPR036249">
    <property type="entry name" value="Thioredoxin-like_sf"/>
</dbReference>
<comment type="similarity">
    <text evidence="3">Belongs to the GST superfamily.</text>
</comment>
<dbReference type="PANTHER" id="PTHR43900">
    <property type="entry name" value="GLUTATHIONE S-TRANSFERASE RHO"/>
    <property type="match status" value="1"/>
</dbReference>
<dbReference type="EC" id="2.5.1.18" evidence="1"/>
<dbReference type="InterPro" id="IPR004046">
    <property type="entry name" value="GST_C"/>
</dbReference>
<dbReference type="PROSITE" id="PS50405">
    <property type="entry name" value="GST_CTER"/>
    <property type="match status" value="1"/>
</dbReference>
<dbReference type="SUPFAM" id="SSF52833">
    <property type="entry name" value="Thioredoxin-like"/>
    <property type="match status" value="1"/>
</dbReference>
<feature type="domain" description="GST N-terminal" evidence="4">
    <location>
        <begin position="6"/>
        <end position="87"/>
    </location>
</feature>
<dbReference type="EMBL" id="CP132314">
    <property type="protein sequence ID" value="WLS02211.1"/>
    <property type="molecule type" value="Genomic_DNA"/>
</dbReference>
<dbReference type="CDD" id="cd03053">
    <property type="entry name" value="GST_N_Phi"/>
    <property type="match status" value="1"/>
</dbReference>
<evidence type="ECO:0000256" key="2">
    <source>
        <dbReference type="ARBA" id="ARBA00022679"/>
    </source>
</evidence>
<reference evidence="6 7" key="1">
    <citation type="submission" date="2023-08" db="EMBL/GenBank/DDBJ databases">
        <title>Pathogen: clinical or host-associated sample.</title>
        <authorList>
            <person name="Hergert J."/>
            <person name="Casey R."/>
            <person name="Wagner J."/>
            <person name="Young E.L."/>
            <person name="Oakeson K.F."/>
        </authorList>
    </citation>
    <scope>NUCLEOTIDE SEQUENCE [LARGE SCALE GENOMIC DNA]</scope>
    <source>
        <strain evidence="6 7">UPHL-collab-2</strain>
    </source>
</reference>
<dbReference type="SUPFAM" id="SSF47616">
    <property type="entry name" value="GST C-terminal domain-like"/>
    <property type="match status" value="1"/>
</dbReference>
<dbReference type="SFLD" id="SFLDS00019">
    <property type="entry name" value="Glutathione_Transferase_(cytos"/>
    <property type="match status" value="1"/>
</dbReference>
<evidence type="ECO:0000256" key="1">
    <source>
        <dbReference type="ARBA" id="ARBA00012452"/>
    </source>
</evidence>
<dbReference type="CDD" id="cd00299">
    <property type="entry name" value="GST_C_family"/>
    <property type="match status" value="1"/>
</dbReference>
<dbReference type="InterPro" id="IPR036282">
    <property type="entry name" value="Glutathione-S-Trfase_C_sf"/>
</dbReference>
<name>A0ABY9K662_9HYPH</name>
<keyword evidence="2" id="KW-0808">Transferase</keyword>
<evidence type="ECO:0000313" key="6">
    <source>
        <dbReference type="EMBL" id="WLS02211.1"/>
    </source>
</evidence>
<dbReference type="SFLD" id="SFLDG00358">
    <property type="entry name" value="Main_(cytGST)"/>
    <property type="match status" value="1"/>
</dbReference>
<evidence type="ECO:0000259" key="5">
    <source>
        <dbReference type="PROSITE" id="PS50405"/>
    </source>
</evidence>
<proteinExistence type="inferred from homology"/>
<feature type="domain" description="GST C-terminal" evidence="5">
    <location>
        <begin position="92"/>
        <end position="213"/>
    </location>
</feature>
<accession>A0ABY9K662</accession>
<keyword evidence="7" id="KW-1185">Reference proteome</keyword>
<dbReference type="InterPro" id="IPR040079">
    <property type="entry name" value="Glutathione_S-Trfase"/>
</dbReference>
<evidence type="ECO:0000313" key="7">
    <source>
        <dbReference type="Proteomes" id="UP001225788"/>
    </source>
</evidence>